<dbReference type="GO" id="GO:0005886">
    <property type="term" value="C:plasma membrane"/>
    <property type="evidence" value="ECO:0007669"/>
    <property type="project" value="UniProtKB-SubCell"/>
</dbReference>
<comment type="catalytic activity">
    <reaction evidence="8">
        <text>fluoride(in) = fluoride(out)</text>
        <dbReference type="Rhea" id="RHEA:76159"/>
        <dbReference type="ChEBI" id="CHEBI:17051"/>
    </reaction>
    <physiologicalReaction direction="left-to-right" evidence="8">
        <dbReference type="Rhea" id="RHEA:76160"/>
    </physiologicalReaction>
</comment>
<evidence type="ECO:0000256" key="10">
    <source>
        <dbReference type="HAMAP-Rule" id="MF_00454"/>
    </source>
</evidence>
<dbReference type="GO" id="GO:0140114">
    <property type="term" value="P:cellular detoxification of fluoride"/>
    <property type="evidence" value="ECO:0007669"/>
    <property type="project" value="UniProtKB-UniRule"/>
</dbReference>
<dbReference type="PANTHER" id="PTHR28259">
    <property type="entry name" value="FLUORIDE EXPORT PROTEIN 1-RELATED"/>
    <property type="match status" value="1"/>
</dbReference>
<evidence type="ECO:0000256" key="1">
    <source>
        <dbReference type="ARBA" id="ARBA00004651"/>
    </source>
</evidence>
<evidence type="ECO:0000313" key="12">
    <source>
        <dbReference type="Proteomes" id="UP000619293"/>
    </source>
</evidence>
<feature type="binding site" evidence="10">
    <location>
        <position position="81"/>
    </location>
    <ligand>
        <name>Na(+)</name>
        <dbReference type="ChEBI" id="CHEBI:29101"/>
        <note>structural</note>
    </ligand>
</feature>
<evidence type="ECO:0000256" key="3">
    <source>
        <dbReference type="ARBA" id="ARBA00022692"/>
    </source>
</evidence>
<dbReference type="EMBL" id="BONG01000010">
    <property type="protein sequence ID" value="GIF88680.1"/>
    <property type="molecule type" value="Genomic_DNA"/>
</dbReference>
<comment type="subcellular location">
    <subcellularLocation>
        <location evidence="1 10">Cell membrane</location>
        <topology evidence="1 10">Multi-pass membrane protein</topology>
    </subcellularLocation>
</comment>
<evidence type="ECO:0000313" key="11">
    <source>
        <dbReference type="EMBL" id="GIF88680.1"/>
    </source>
</evidence>
<keyword evidence="12" id="KW-1185">Reference proteome</keyword>
<dbReference type="NCBIfam" id="TIGR00494">
    <property type="entry name" value="crcB"/>
    <property type="match status" value="1"/>
</dbReference>
<dbReference type="AlphaFoldDB" id="A0A8J3K0X7"/>
<evidence type="ECO:0000256" key="6">
    <source>
        <dbReference type="ARBA" id="ARBA00023303"/>
    </source>
</evidence>
<keyword evidence="10" id="KW-0406">Ion transport</keyword>
<dbReference type="Pfam" id="PF02537">
    <property type="entry name" value="CRCB"/>
    <property type="match status" value="1"/>
</dbReference>
<dbReference type="GO" id="GO:0062054">
    <property type="term" value="F:fluoride channel activity"/>
    <property type="evidence" value="ECO:0007669"/>
    <property type="project" value="UniProtKB-UniRule"/>
</dbReference>
<organism evidence="11 12">
    <name type="scientific">Catellatospora chokoriensis</name>
    <dbReference type="NCBI Taxonomy" id="310353"/>
    <lineage>
        <taxon>Bacteria</taxon>
        <taxon>Bacillati</taxon>
        <taxon>Actinomycetota</taxon>
        <taxon>Actinomycetes</taxon>
        <taxon>Micromonosporales</taxon>
        <taxon>Micromonosporaceae</taxon>
        <taxon>Catellatospora</taxon>
    </lineage>
</organism>
<comment type="caution">
    <text evidence="11">The sequence shown here is derived from an EMBL/GenBank/DDBJ whole genome shotgun (WGS) entry which is preliminary data.</text>
</comment>
<dbReference type="GO" id="GO:0046872">
    <property type="term" value="F:metal ion binding"/>
    <property type="evidence" value="ECO:0007669"/>
    <property type="project" value="UniProtKB-KW"/>
</dbReference>
<dbReference type="HAMAP" id="MF_00454">
    <property type="entry name" value="FluC"/>
    <property type="match status" value="1"/>
</dbReference>
<keyword evidence="10" id="KW-0915">Sodium</keyword>
<evidence type="ECO:0000256" key="2">
    <source>
        <dbReference type="ARBA" id="ARBA00022475"/>
    </source>
</evidence>
<keyword evidence="6 10" id="KW-0407">Ion channel</keyword>
<proteinExistence type="inferred from homology"/>
<name>A0A8J3K0X7_9ACTN</name>
<evidence type="ECO:0000256" key="7">
    <source>
        <dbReference type="ARBA" id="ARBA00035120"/>
    </source>
</evidence>
<accession>A0A8J3K0X7</accession>
<comment type="similarity">
    <text evidence="7 10">Belongs to the fluoride channel Fluc/FEX (TC 1.A.43) family.</text>
</comment>
<feature type="transmembrane region" description="Helical" evidence="10">
    <location>
        <begin position="36"/>
        <end position="59"/>
    </location>
</feature>
<feature type="binding site" evidence="10">
    <location>
        <position position="78"/>
    </location>
    <ligand>
        <name>Na(+)</name>
        <dbReference type="ChEBI" id="CHEBI:29101"/>
        <note>structural</note>
    </ligand>
</feature>
<sequence length="130" mass="13681">MRRQWDVLAVISAGGVLGALARYAVSRTLPASPTGFPWGIFLVNVSGCLLIGVLMALVAHVRPGRRLLRPFLGTGVLGGYTTFSAYTVDIVRLADAGAVAVAAAYLVGTLLVALPAVYGGMVVTRWLVRR</sequence>
<evidence type="ECO:0000256" key="8">
    <source>
        <dbReference type="ARBA" id="ARBA00035585"/>
    </source>
</evidence>
<keyword evidence="10" id="KW-0479">Metal-binding</keyword>
<protein>
    <recommendedName>
        <fullName evidence="10">Fluoride-specific ion channel FluC</fullName>
    </recommendedName>
</protein>
<dbReference type="Proteomes" id="UP000619293">
    <property type="component" value="Unassembled WGS sequence"/>
</dbReference>
<reference evidence="11 12" key="1">
    <citation type="submission" date="2021-01" db="EMBL/GenBank/DDBJ databases">
        <title>Whole genome shotgun sequence of Catellatospora chokoriensis NBRC 107358.</title>
        <authorList>
            <person name="Komaki H."/>
            <person name="Tamura T."/>
        </authorList>
    </citation>
    <scope>NUCLEOTIDE SEQUENCE [LARGE SCALE GENOMIC DNA]</scope>
    <source>
        <strain evidence="11 12">NBRC 107358</strain>
    </source>
</reference>
<dbReference type="InterPro" id="IPR003691">
    <property type="entry name" value="FluC"/>
</dbReference>
<gene>
    <name evidence="11" type="primary">crcB1</name>
    <name evidence="10" type="synonym">crcB</name>
    <name evidence="10" type="synonym">fluC</name>
    <name evidence="11" type="ORF">Cch02nite_21240</name>
</gene>
<evidence type="ECO:0000256" key="4">
    <source>
        <dbReference type="ARBA" id="ARBA00022989"/>
    </source>
</evidence>
<keyword evidence="2 10" id="KW-1003">Cell membrane</keyword>
<feature type="transmembrane region" description="Helical" evidence="10">
    <location>
        <begin position="71"/>
        <end position="88"/>
    </location>
</feature>
<feature type="transmembrane region" description="Helical" evidence="10">
    <location>
        <begin position="100"/>
        <end position="128"/>
    </location>
</feature>
<dbReference type="RefSeq" id="WP_191838511.1">
    <property type="nucleotide sequence ID" value="NZ_BAAALB010000005.1"/>
</dbReference>
<keyword evidence="3 10" id="KW-0812">Transmembrane</keyword>
<comment type="function">
    <text evidence="9 10">Fluoride-specific ion channel. Important for reducing fluoride concentration in the cell, thus reducing its toxicity.</text>
</comment>
<keyword evidence="4 10" id="KW-1133">Transmembrane helix</keyword>
<keyword evidence="5 10" id="KW-0472">Membrane</keyword>
<evidence type="ECO:0000256" key="9">
    <source>
        <dbReference type="ARBA" id="ARBA00049940"/>
    </source>
</evidence>
<evidence type="ECO:0000256" key="5">
    <source>
        <dbReference type="ARBA" id="ARBA00023136"/>
    </source>
</evidence>
<keyword evidence="10" id="KW-0813">Transport</keyword>
<dbReference type="PANTHER" id="PTHR28259:SF1">
    <property type="entry name" value="FLUORIDE EXPORT PROTEIN 1-RELATED"/>
    <property type="match status" value="1"/>
</dbReference>
<comment type="activity regulation">
    <text evidence="10">Na(+) is not transported, but it plays an essential structural role and its presence is essential for fluoride channel function.</text>
</comment>